<dbReference type="EMBL" id="AYZI01000004">
    <property type="protein sequence ID" value="KRM91642.1"/>
    <property type="molecule type" value="Genomic_DNA"/>
</dbReference>
<name>A0A0R2CK47_9LACO</name>
<evidence type="ECO:0000256" key="2">
    <source>
        <dbReference type="SAM" id="Phobius"/>
    </source>
</evidence>
<dbReference type="PATRIC" id="fig|1423745.4.peg.827"/>
<reference evidence="3 4" key="1">
    <citation type="journal article" date="2015" name="Genome Announc.">
        <title>Expanding the biotechnology potential of lactobacilli through comparative genomics of 213 strains and associated genera.</title>
        <authorList>
            <person name="Sun Z."/>
            <person name="Harris H.M."/>
            <person name="McCann A."/>
            <person name="Guo C."/>
            <person name="Argimon S."/>
            <person name="Zhang W."/>
            <person name="Yang X."/>
            <person name="Jeffery I.B."/>
            <person name="Cooney J.C."/>
            <person name="Kagawa T.F."/>
            <person name="Liu W."/>
            <person name="Song Y."/>
            <person name="Salvetti E."/>
            <person name="Wrobel A."/>
            <person name="Rasinkangas P."/>
            <person name="Parkhill J."/>
            <person name="Rea M.C."/>
            <person name="O'Sullivan O."/>
            <person name="Ritari J."/>
            <person name="Douillard F.P."/>
            <person name="Paul Ross R."/>
            <person name="Yang R."/>
            <person name="Briner A.E."/>
            <person name="Felis G.E."/>
            <person name="de Vos W.M."/>
            <person name="Barrangou R."/>
            <person name="Klaenhammer T.R."/>
            <person name="Caufield P.W."/>
            <person name="Cui Y."/>
            <person name="Zhang H."/>
            <person name="O'Toole P.W."/>
        </authorList>
    </citation>
    <scope>NUCLEOTIDE SEQUENCE [LARGE SCALE GENOMIC DNA]</scope>
    <source>
        <strain evidence="3 4">DSM 22689</strain>
    </source>
</reference>
<feature type="transmembrane region" description="Helical" evidence="2">
    <location>
        <begin position="42"/>
        <end position="61"/>
    </location>
</feature>
<feature type="region of interest" description="Disordered" evidence="1">
    <location>
        <begin position="68"/>
        <end position="88"/>
    </location>
</feature>
<accession>A0A0R2CK47</accession>
<sequence>MQDELVRKRNYEVTTPTPQLTPTPTRQPVVNSRLRLSGFEKTLMVTGVVLIVALMVSIVNTKFEIGRSQRKLQDTTSQTTELKTHNQNLKQELDSNENDAIANMVKQDQLSINNGQVRDVTR</sequence>
<evidence type="ECO:0000313" key="4">
    <source>
        <dbReference type="Proteomes" id="UP000051586"/>
    </source>
</evidence>
<feature type="compositionally biased region" description="Polar residues" evidence="1">
    <location>
        <begin position="74"/>
        <end position="88"/>
    </location>
</feature>
<feature type="compositionally biased region" description="Low complexity" evidence="1">
    <location>
        <begin position="14"/>
        <end position="27"/>
    </location>
</feature>
<evidence type="ECO:0000256" key="1">
    <source>
        <dbReference type="SAM" id="MobiDB-lite"/>
    </source>
</evidence>
<dbReference type="STRING" id="1423745.GCA_001311215_01288"/>
<feature type="region of interest" description="Disordered" evidence="1">
    <location>
        <begin position="1"/>
        <end position="27"/>
    </location>
</feature>
<gene>
    <name evidence="3" type="ORF">FC87_GL000778</name>
</gene>
<keyword evidence="2" id="KW-0472">Membrane</keyword>
<proteinExistence type="predicted"/>
<feature type="compositionally biased region" description="Basic and acidic residues" evidence="1">
    <location>
        <begin position="1"/>
        <end position="11"/>
    </location>
</feature>
<keyword evidence="2" id="KW-1133">Transmembrane helix</keyword>
<evidence type="ECO:0000313" key="3">
    <source>
        <dbReference type="EMBL" id="KRM91642.1"/>
    </source>
</evidence>
<evidence type="ECO:0008006" key="5">
    <source>
        <dbReference type="Google" id="ProtNLM"/>
    </source>
</evidence>
<dbReference type="AlphaFoldDB" id="A0A0R2CK47"/>
<comment type="caution">
    <text evidence="3">The sequence shown here is derived from an EMBL/GenBank/DDBJ whole genome shotgun (WGS) entry which is preliminary data.</text>
</comment>
<dbReference type="Proteomes" id="UP000051586">
    <property type="component" value="Unassembled WGS sequence"/>
</dbReference>
<protein>
    <recommendedName>
        <fullName evidence="5">Cell division protein FtsL</fullName>
    </recommendedName>
</protein>
<keyword evidence="2" id="KW-0812">Transmembrane</keyword>
<organism evidence="3 4">
    <name type="scientific">Fructilactobacillus florum DSM 22689 = JCM 16035</name>
    <dbReference type="NCBI Taxonomy" id="1423745"/>
    <lineage>
        <taxon>Bacteria</taxon>
        <taxon>Bacillati</taxon>
        <taxon>Bacillota</taxon>
        <taxon>Bacilli</taxon>
        <taxon>Lactobacillales</taxon>
        <taxon>Lactobacillaceae</taxon>
        <taxon>Fructilactobacillus</taxon>
    </lineage>
</organism>